<evidence type="ECO:0000313" key="4">
    <source>
        <dbReference type="Proteomes" id="UP001595904"/>
    </source>
</evidence>
<proteinExistence type="predicted"/>
<dbReference type="InterPro" id="IPR011059">
    <property type="entry name" value="Metal-dep_hydrolase_composite"/>
</dbReference>
<dbReference type="PANTHER" id="PTHR43135">
    <property type="entry name" value="ALPHA-D-RIBOSE 1-METHYLPHOSPHONATE 5-TRIPHOSPHATE DIPHOSPHATASE"/>
    <property type="match status" value="1"/>
</dbReference>
<comment type="caution">
    <text evidence="3">The sequence shown here is derived from an EMBL/GenBank/DDBJ whole genome shotgun (WGS) entry which is preliminary data.</text>
</comment>
<evidence type="ECO:0000259" key="2">
    <source>
        <dbReference type="Pfam" id="PF01979"/>
    </source>
</evidence>
<dbReference type="InterPro" id="IPR032466">
    <property type="entry name" value="Metal_Hydrolase"/>
</dbReference>
<dbReference type="Pfam" id="PF01979">
    <property type="entry name" value="Amidohydro_1"/>
    <property type="match status" value="1"/>
</dbReference>
<dbReference type="RefSeq" id="WP_380596108.1">
    <property type="nucleotide sequence ID" value="NZ_JBHSDU010000003.1"/>
</dbReference>
<evidence type="ECO:0000313" key="3">
    <source>
        <dbReference type="EMBL" id="MFC4309043.1"/>
    </source>
</evidence>
<feature type="chain" id="PRO_5046516900" evidence="1">
    <location>
        <begin position="35"/>
        <end position="461"/>
    </location>
</feature>
<dbReference type="PANTHER" id="PTHR43135:SF3">
    <property type="entry name" value="ALPHA-D-RIBOSE 1-METHYLPHOSPHONATE 5-TRIPHOSPHATE DIPHOSPHATASE"/>
    <property type="match status" value="1"/>
</dbReference>
<dbReference type="Gene3D" id="2.30.40.10">
    <property type="entry name" value="Urease, subunit C, domain 1"/>
    <property type="match status" value="1"/>
</dbReference>
<protein>
    <submittedName>
        <fullName evidence="3">Amidohydrolase family protein</fullName>
    </submittedName>
</protein>
<dbReference type="SUPFAM" id="SSF51338">
    <property type="entry name" value="Composite domain of metallo-dependent hydrolases"/>
    <property type="match status" value="1"/>
</dbReference>
<keyword evidence="1" id="KW-0732">Signal</keyword>
<gene>
    <name evidence="3" type="ORF">ACFPN2_08125</name>
</gene>
<feature type="domain" description="Amidohydrolase-related" evidence="2">
    <location>
        <begin position="93"/>
        <end position="442"/>
    </location>
</feature>
<dbReference type="SUPFAM" id="SSF51556">
    <property type="entry name" value="Metallo-dependent hydrolases"/>
    <property type="match status" value="1"/>
</dbReference>
<sequence>MQRSPRSRSRLARSSLVMTGVLALLSSVSSTAQAPTPVSKVVYIHAGTLLDNPGGAPRGNSTLIVRDGKIEAIREGFVAPEGGAKLVDLSKQFVLPGLIDMHVHIFNDDNKMRARIEQNNRDVEDNFVIGIDNARRTLEAGFTTLRDLGSDVHSVTALRDGINNGLLVGPTLYVAGRSISITSGHGDGSNNTNRDIAEMVHEHADNTCNGADDCRRAVRAQISQGADVIKFAATGGVNSNIAGGLNQQMFADEMKAIIDTAHMFGRKVAAHAHGNNGIKAALEAGVDSIEHGTYTDATTNALFKKRGAWFVPTMVAPHAALAQAQAGARSQNTLLKAQEAVASHAKNTAGAIKDGVKIAFGTDSGVGDHAKNAKEFALLVQAGMTPAGAIRAATLDAATLLGQEARIGSLAPGKDADIIAVSASPLEDVTRLENVGFVMRRGVVHKLDGQRQAFPEQLASR</sequence>
<dbReference type="EMBL" id="JBHSDU010000003">
    <property type="protein sequence ID" value="MFC4309043.1"/>
    <property type="molecule type" value="Genomic_DNA"/>
</dbReference>
<accession>A0ABV8SN99</accession>
<dbReference type="Gene3D" id="3.20.20.140">
    <property type="entry name" value="Metal-dependent hydrolases"/>
    <property type="match status" value="1"/>
</dbReference>
<dbReference type="CDD" id="cd01299">
    <property type="entry name" value="Met_dep_hydrolase_A"/>
    <property type="match status" value="1"/>
</dbReference>
<keyword evidence="4" id="KW-1185">Reference proteome</keyword>
<dbReference type="InterPro" id="IPR051781">
    <property type="entry name" value="Metallo-dep_Hydrolase"/>
</dbReference>
<dbReference type="InterPro" id="IPR006680">
    <property type="entry name" value="Amidohydro-rel"/>
</dbReference>
<evidence type="ECO:0000256" key="1">
    <source>
        <dbReference type="SAM" id="SignalP"/>
    </source>
</evidence>
<dbReference type="Proteomes" id="UP001595904">
    <property type="component" value="Unassembled WGS sequence"/>
</dbReference>
<reference evidence="4" key="1">
    <citation type="journal article" date="2019" name="Int. J. Syst. Evol. Microbiol.">
        <title>The Global Catalogue of Microorganisms (GCM) 10K type strain sequencing project: providing services to taxonomists for standard genome sequencing and annotation.</title>
        <authorList>
            <consortium name="The Broad Institute Genomics Platform"/>
            <consortium name="The Broad Institute Genome Sequencing Center for Infectious Disease"/>
            <person name="Wu L."/>
            <person name="Ma J."/>
        </authorList>
    </citation>
    <scope>NUCLEOTIDE SEQUENCE [LARGE SCALE GENOMIC DNA]</scope>
    <source>
        <strain evidence="4">CGMCC 1.10759</strain>
    </source>
</reference>
<dbReference type="InterPro" id="IPR057744">
    <property type="entry name" value="OTAase-like"/>
</dbReference>
<feature type="signal peptide" evidence="1">
    <location>
        <begin position="1"/>
        <end position="34"/>
    </location>
</feature>
<organism evidence="3 4">
    <name type="scientific">Steroidobacter flavus</name>
    <dbReference type="NCBI Taxonomy" id="1842136"/>
    <lineage>
        <taxon>Bacteria</taxon>
        <taxon>Pseudomonadati</taxon>
        <taxon>Pseudomonadota</taxon>
        <taxon>Gammaproteobacteria</taxon>
        <taxon>Steroidobacterales</taxon>
        <taxon>Steroidobacteraceae</taxon>
        <taxon>Steroidobacter</taxon>
    </lineage>
</organism>
<name>A0ABV8SN99_9GAMM</name>